<dbReference type="EMBL" id="JFZV01000012">
    <property type="protein sequence ID" value="KDN14036.1"/>
    <property type="molecule type" value="Genomic_DNA"/>
</dbReference>
<gene>
    <name evidence="3" type="ORF">SALWKB29_1938</name>
</gene>
<dbReference type="Proteomes" id="UP000027170">
    <property type="component" value="Unassembled WGS sequence"/>
</dbReference>
<evidence type="ECO:0000313" key="4">
    <source>
        <dbReference type="Proteomes" id="UP000027170"/>
    </source>
</evidence>
<accession>A0A837AGB7</accession>
<name>A0A837AGB7_9NEIS</name>
<dbReference type="InterPro" id="IPR046462">
    <property type="entry name" value="TerL_nuclease"/>
</dbReference>
<dbReference type="Gene3D" id="3.40.50.300">
    <property type="entry name" value="P-loop containing nucleotide triphosphate hydrolases"/>
    <property type="match status" value="1"/>
</dbReference>
<proteinExistence type="predicted"/>
<reference evidence="3 4" key="1">
    <citation type="submission" date="2014-03" db="EMBL/GenBank/DDBJ databases">
        <title>The genomes of two eusocial bee gut symbionts.</title>
        <authorList>
            <person name="Kwong W.K."/>
            <person name="Engel P."/>
            <person name="Koch H."/>
            <person name="Moran N.A."/>
        </authorList>
    </citation>
    <scope>NUCLEOTIDE SEQUENCE [LARGE SCALE GENOMIC DNA]</scope>
    <source>
        <strain evidence="4">wkB29</strain>
    </source>
</reference>
<dbReference type="OrthoDB" id="9760250at2"/>
<feature type="domain" description="Terminase large subunit-like endonuclease" evidence="2">
    <location>
        <begin position="271"/>
        <end position="562"/>
    </location>
</feature>
<dbReference type="InterPro" id="IPR046461">
    <property type="entry name" value="TerL_ATPase"/>
</dbReference>
<dbReference type="Pfam" id="PF20441">
    <property type="entry name" value="TerL_nuclease"/>
    <property type="match status" value="1"/>
</dbReference>
<dbReference type="GO" id="GO:0004519">
    <property type="term" value="F:endonuclease activity"/>
    <property type="evidence" value="ECO:0007669"/>
    <property type="project" value="InterPro"/>
</dbReference>
<dbReference type="AlphaFoldDB" id="A0A837AGB7"/>
<dbReference type="Pfam" id="PF03354">
    <property type="entry name" value="TerL_ATPase"/>
    <property type="match status" value="1"/>
</dbReference>
<organism evidence="3 4">
    <name type="scientific">Snodgrassella communis</name>
    <dbReference type="NCBI Taxonomy" id="2946699"/>
    <lineage>
        <taxon>Bacteria</taxon>
        <taxon>Pseudomonadati</taxon>
        <taxon>Pseudomonadota</taxon>
        <taxon>Betaproteobacteria</taxon>
        <taxon>Neisseriales</taxon>
        <taxon>Neisseriaceae</taxon>
        <taxon>Snodgrassella</taxon>
    </lineage>
</organism>
<protein>
    <submittedName>
        <fullName evidence="3">Phage terminase large subunit</fullName>
    </submittedName>
</protein>
<dbReference type="InterPro" id="IPR005021">
    <property type="entry name" value="Terminase_largesu-like"/>
</dbReference>
<dbReference type="PANTHER" id="PTHR41287:SF1">
    <property type="entry name" value="PROTEIN YMFN"/>
    <property type="match status" value="1"/>
</dbReference>
<feature type="domain" description="Terminase large subunit-like ATPase" evidence="1">
    <location>
        <begin position="88"/>
        <end position="262"/>
    </location>
</feature>
<dbReference type="InterPro" id="IPR027417">
    <property type="entry name" value="P-loop_NTPase"/>
</dbReference>
<dbReference type="PANTHER" id="PTHR41287">
    <property type="match status" value="1"/>
</dbReference>
<evidence type="ECO:0000313" key="3">
    <source>
        <dbReference type="EMBL" id="KDN14036.1"/>
    </source>
</evidence>
<comment type="caution">
    <text evidence="3">The sequence shown here is derived from an EMBL/GenBank/DDBJ whole genome shotgun (WGS) entry which is preliminary data.</text>
</comment>
<evidence type="ECO:0000259" key="1">
    <source>
        <dbReference type="Pfam" id="PF03354"/>
    </source>
</evidence>
<sequence length="574" mass="63854">MERKTKKTQCKNSLDSATQYAQNVVSGKLIAGPDIRNACKRHLDDLEQGHKRGLFFDSEQAEKYIRFFCKVLKLNGGDYEGKPFIPLPWQCFIIGSLFGWKTTDGARRFNQAYIETGKGSGKSPLAAGIGLAGMIVDDEPRAEIYAAATKKDQAMILFRDAVAMVEQSPELVKRISTSGGKGKEWNLAYLKKNSFFRPISSDDGQSGPRPHIGLIDELHEHKTNIVFEMLKAGTKSRKNPLILAITNSGADKHSPCWEYHEYGVKVASGEIVDDGFFSYICSLDEGDDPLEDESCWCKSNPSLQESDLPGMKYLRGQITGARGMPSKESLVRRLNFCEWVGALNPWISIDIWKEQKIDFDWRTLRGRRAWGGLDLSSTTDLTGLVFVVEPIEEGKPWQVVPFAWIPDENIADKEKMDGVPYSQWKTLGFLETTPGAAVSKLVVAQKLSALCDFFDVQCVAYDRWRIADFIQSANDSGITLPAMEPFGQGFKDMTPAIEKFETMLLNHEIVHPGHPVLNWCAGNAVAVSDDAGNRKLSKGKATGRMDLIIATVMAVGVIEKQETQPDYAKSIFIV</sequence>
<evidence type="ECO:0000259" key="2">
    <source>
        <dbReference type="Pfam" id="PF20441"/>
    </source>
</evidence>
<keyword evidence="4" id="KW-1185">Reference proteome</keyword>